<dbReference type="PANTHER" id="PTHR17178:SF0">
    <property type="entry name" value="SERGLYCIN"/>
    <property type="match status" value="1"/>
</dbReference>
<feature type="compositionally biased region" description="Polar residues" evidence="1">
    <location>
        <begin position="154"/>
        <end position="164"/>
    </location>
</feature>
<dbReference type="Proteomes" id="UP000664169">
    <property type="component" value="Unassembled WGS sequence"/>
</dbReference>
<dbReference type="Gene3D" id="2.10.25.10">
    <property type="entry name" value="Laminin"/>
    <property type="match status" value="1"/>
</dbReference>
<keyword evidence="2" id="KW-0472">Membrane</keyword>
<feature type="region of interest" description="Disordered" evidence="1">
    <location>
        <begin position="99"/>
        <end position="196"/>
    </location>
</feature>
<dbReference type="OrthoDB" id="283575at2759"/>
<evidence type="ECO:0000256" key="2">
    <source>
        <dbReference type="SAM" id="Phobius"/>
    </source>
</evidence>
<evidence type="ECO:0000259" key="3">
    <source>
        <dbReference type="PROSITE" id="PS00022"/>
    </source>
</evidence>
<evidence type="ECO:0000259" key="4">
    <source>
        <dbReference type="PROSITE" id="PS01186"/>
    </source>
</evidence>
<keyword evidence="6" id="KW-1185">Reference proteome</keyword>
<feature type="domain" description="EGF-like" evidence="3 4">
    <location>
        <begin position="568"/>
        <end position="579"/>
    </location>
</feature>
<feature type="compositionally biased region" description="Polar residues" evidence="1">
    <location>
        <begin position="456"/>
        <end position="475"/>
    </location>
</feature>
<evidence type="ECO:0000313" key="6">
    <source>
        <dbReference type="Proteomes" id="UP000664169"/>
    </source>
</evidence>
<feature type="compositionally biased region" description="Polar residues" evidence="1">
    <location>
        <begin position="175"/>
        <end position="184"/>
    </location>
</feature>
<dbReference type="PANTHER" id="PTHR17178">
    <property type="entry name" value="SECRETORY GRANULE PROTEOGLYCAN CORE PROTEIN"/>
    <property type="match status" value="1"/>
</dbReference>
<keyword evidence="2" id="KW-1133">Transmembrane helix</keyword>
<feature type="compositionally biased region" description="Low complexity" evidence="1">
    <location>
        <begin position="111"/>
        <end position="122"/>
    </location>
</feature>
<organism evidence="5 6">
    <name type="scientific">Gomphillus americanus</name>
    <dbReference type="NCBI Taxonomy" id="1940652"/>
    <lineage>
        <taxon>Eukaryota</taxon>
        <taxon>Fungi</taxon>
        <taxon>Dikarya</taxon>
        <taxon>Ascomycota</taxon>
        <taxon>Pezizomycotina</taxon>
        <taxon>Lecanoromycetes</taxon>
        <taxon>OSLEUM clade</taxon>
        <taxon>Ostropomycetidae</taxon>
        <taxon>Ostropales</taxon>
        <taxon>Graphidaceae</taxon>
        <taxon>Gomphilloideae</taxon>
        <taxon>Gomphillus</taxon>
    </lineage>
</organism>
<dbReference type="InterPro" id="IPR000742">
    <property type="entry name" value="EGF"/>
</dbReference>
<comment type="caution">
    <text evidence="5">The sequence shown here is derived from an EMBL/GenBank/DDBJ whole genome shotgun (WGS) entry which is preliminary data.</text>
</comment>
<proteinExistence type="predicted"/>
<evidence type="ECO:0000256" key="1">
    <source>
        <dbReference type="SAM" id="MobiDB-lite"/>
    </source>
</evidence>
<accession>A0A8H3FBI1</accession>
<keyword evidence="2" id="KW-0812">Transmembrane</keyword>
<dbReference type="PROSITE" id="PS01186">
    <property type="entry name" value="EGF_2"/>
    <property type="match status" value="1"/>
</dbReference>
<sequence>MGSIRAIREQMAANKSEDRLSADSIDPLNPVWPLGGGGNNFAQPKQRGAPPQRPPRPNYVPPLVADNHRQEPITIYNQIQEPNRNPIQPQQARYWEPNYIIPGPLTPATPSSRDSAGSSVGSIPDFPVPTIPAQTPQPIPRRNTNIGPPPTQRRGPSSYYSQGSFVAPIPEEGIETSQHQTASRRAQIVSDDWQDDGPDFLVDRDSTISAPGEHLVEPVGLVRNASMGRQYKPSLTTIRPTGQTLHQQKGHAAPQLTVVDRSHLAAEHTVFVESVDSDDEQASLHDGDGMEGTAFLQTPSPDSDTQEEALLREKEILVLPSNPRPPRLAQRNSRLQHSEAGAEKDGIVNTMPELTPNDFWKPAAFDFREEASSRASITSLTDLLRRATRVRTNLEKGRTASRLGLRDFLNTSKSDLLKGPKNEPARESLTDMLESFPPPAAVTPPRQTPTREPAMHTTQVDGRWTSPFTNTSGNPALSPKEQEQYAQQQQQQSYARRRTPQGRRCCGLPLWGFILCIVLLVVLTAAAVLIPVFLIVIPNQNRAAATCPMSSPCSNGGYSFSSSTGCQCICARGFTGAQCTQAAPVTSDCAAAPFGSYQEVTVGTKVLPLLTGASQFSIPLNNTILLADFSSTNLYCGDENNLVNFVNAGSPQKRDLPRMPTPVRRDTAMTSAGLVLDQPTATATNTAPTATSTVPSVSQLGFAQTAILYIFQQTSLDTARDMRESLDSAFSDGAWLGPVTVSSNVTVDLRLLKVTAGGTTVGTGA</sequence>
<dbReference type="CDD" id="cd00054">
    <property type="entry name" value="EGF_CA"/>
    <property type="match status" value="1"/>
</dbReference>
<dbReference type="PROSITE" id="PS00022">
    <property type="entry name" value="EGF_1"/>
    <property type="match status" value="1"/>
</dbReference>
<protein>
    <recommendedName>
        <fullName evidence="3 4">EGF-like domain-containing protein</fullName>
    </recommendedName>
</protein>
<name>A0A8H3FBI1_9LECA</name>
<feature type="region of interest" description="Disordered" evidence="1">
    <location>
        <begin position="1"/>
        <end position="68"/>
    </location>
</feature>
<feature type="region of interest" description="Disordered" evidence="1">
    <location>
        <begin position="321"/>
        <end position="340"/>
    </location>
</feature>
<evidence type="ECO:0000313" key="5">
    <source>
        <dbReference type="EMBL" id="CAF9919592.1"/>
    </source>
</evidence>
<reference evidence="5" key="1">
    <citation type="submission" date="2021-03" db="EMBL/GenBank/DDBJ databases">
        <authorList>
            <person name="Tagirdzhanova G."/>
        </authorList>
    </citation>
    <scope>NUCLEOTIDE SEQUENCE</scope>
</reference>
<feature type="compositionally biased region" description="Low complexity" evidence="1">
    <location>
        <begin position="484"/>
        <end position="494"/>
    </location>
</feature>
<feature type="transmembrane region" description="Helical" evidence="2">
    <location>
        <begin position="510"/>
        <end position="536"/>
    </location>
</feature>
<feature type="region of interest" description="Disordered" evidence="1">
    <location>
        <begin position="277"/>
        <end position="306"/>
    </location>
</feature>
<gene>
    <name evidence="5" type="ORF">GOMPHAMPRED_001861</name>
</gene>
<feature type="compositionally biased region" description="Pro residues" evidence="1">
    <location>
        <begin position="51"/>
        <end position="60"/>
    </location>
</feature>
<feature type="region of interest" description="Disordered" evidence="1">
    <location>
        <begin position="434"/>
        <end position="496"/>
    </location>
</feature>
<dbReference type="AlphaFoldDB" id="A0A8H3FBI1"/>
<dbReference type="EMBL" id="CAJPDQ010000014">
    <property type="protein sequence ID" value="CAF9919592.1"/>
    <property type="molecule type" value="Genomic_DNA"/>
</dbReference>
<feature type="compositionally biased region" description="Pro residues" evidence="1">
    <location>
        <begin position="126"/>
        <end position="139"/>
    </location>
</feature>